<evidence type="ECO:0000313" key="4">
    <source>
        <dbReference type="Proteomes" id="UP000195880"/>
    </source>
</evidence>
<dbReference type="EMBL" id="CP021748">
    <property type="protein sequence ID" value="ARX82665.1"/>
    <property type="molecule type" value="Genomic_DNA"/>
</dbReference>
<protein>
    <recommendedName>
        <fullName evidence="2">SUF system FeS cluster assembly SufBD core domain-containing protein</fullName>
    </recommendedName>
</protein>
<proteinExistence type="inferred from homology"/>
<accession>A0A1Z1W8B6</accession>
<dbReference type="STRING" id="67267.GCA_000716675_03999"/>
<name>A0A1Z1W8B6_9ACTN</name>
<dbReference type="Proteomes" id="UP000195880">
    <property type="component" value="Chromosome"/>
</dbReference>
<dbReference type="AlphaFoldDB" id="A0A1Z1W8B6"/>
<dbReference type="eggNOG" id="COG0719">
    <property type="taxonomic scope" value="Bacteria"/>
</dbReference>
<dbReference type="KEGG" id="salf:SMD44_02078"/>
<dbReference type="InterPro" id="IPR055346">
    <property type="entry name" value="Fe-S_cluster_assembly_SufBD"/>
</dbReference>
<dbReference type="SUPFAM" id="SSF101960">
    <property type="entry name" value="Stabilizer of iron transporter SufD"/>
    <property type="match status" value="1"/>
</dbReference>
<dbReference type="PANTHER" id="PTHR43575:SF1">
    <property type="entry name" value="PROTEIN ABCI7, CHLOROPLASTIC"/>
    <property type="match status" value="1"/>
</dbReference>
<evidence type="ECO:0000259" key="2">
    <source>
        <dbReference type="Pfam" id="PF01458"/>
    </source>
</evidence>
<reference evidence="3 4" key="1">
    <citation type="submission" date="2017-05" db="EMBL/GenBank/DDBJ databases">
        <title>Streptomyces alboflavus Genome sequencing and assembly.</title>
        <authorList>
            <person name="Wang Y."/>
            <person name="Du B."/>
            <person name="Ding Y."/>
            <person name="Liu H."/>
            <person name="Hou Q."/>
            <person name="Liu K."/>
            <person name="Wang C."/>
            <person name="Yao L."/>
        </authorList>
    </citation>
    <scope>NUCLEOTIDE SEQUENCE [LARGE SCALE GENOMIC DNA]</scope>
    <source>
        <strain evidence="3 4">MDJK44</strain>
    </source>
</reference>
<dbReference type="OrthoDB" id="9803529at2"/>
<organism evidence="3 4">
    <name type="scientific">Streptomyces alboflavus</name>
    <dbReference type="NCBI Taxonomy" id="67267"/>
    <lineage>
        <taxon>Bacteria</taxon>
        <taxon>Bacillati</taxon>
        <taxon>Actinomycetota</taxon>
        <taxon>Actinomycetes</taxon>
        <taxon>Kitasatosporales</taxon>
        <taxon>Streptomycetaceae</taxon>
        <taxon>Streptomyces</taxon>
    </lineage>
</organism>
<dbReference type="RefSeq" id="WP_030358825.1">
    <property type="nucleotide sequence ID" value="NZ_CP021748.1"/>
</dbReference>
<gene>
    <name evidence="3" type="ORF">SMD44_02078</name>
</gene>
<dbReference type="GO" id="GO:0016226">
    <property type="term" value="P:iron-sulfur cluster assembly"/>
    <property type="evidence" value="ECO:0007669"/>
    <property type="project" value="InterPro"/>
</dbReference>
<sequence>MAEAQNIPVGSTTAGQIAVAAESTVATRMSAPPSFDVADFPVPHGREEEWRFTPLERLRGLHDGTAAATGDGVRIDIQAPEGVVVETVGRDDARLGKAGTPVDRVAAQAYSAFEKAGVVTVPKETVLTEPIRIAVHGEGGVAYGHQVIELGAFAEAVVVIDHTGDAVLAANVDYVLGDGAKLTVVSVQDWDDKAVHVGQHNALIGRDATFKSFVVTFGGDVVRLHPRVTYAGTGGEAELFGLYFTDAGQHQEHRLLVDHNVPHCKSNVVYKGALQGEQAHAVWIGDVLIEAKAEGTDTYEMNRNLVLTDGARVDSVPNLEIETGEIVGAGHASATGRFDDEQLFYLMARGIPADEARRLVVRGFFAELVQQIAVADIEERLLVKIDEELEASV</sequence>
<dbReference type="PANTHER" id="PTHR43575">
    <property type="entry name" value="PROTEIN ABCI7, CHLOROPLASTIC"/>
    <property type="match status" value="1"/>
</dbReference>
<dbReference type="NCBIfam" id="TIGR01981">
    <property type="entry name" value="sufD"/>
    <property type="match status" value="1"/>
</dbReference>
<dbReference type="InterPro" id="IPR037284">
    <property type="entry name" value="SUF_FeS_clus_asmbl_SufBD_sf"/>
</dbReference>
<dbReference type="Pfam" id="PF01458">
    <property type="entry name" value="SUFBD_core"/>
    <property type="match status" value="1"/>
</dbReference>
<comment type="similarity">
    <text evidence="1">Belongs to the iron-sulfur cluster assembly SufBD family.</text>
</comment>
<keyword evidence="4" id="KW-1185">Reference proteome</keyword>
<evidence type="ECO:0000313" key="3">
    <source>
        <dbReference type="EMBL" id="ARX82665.1"/>
    </source>
</evidence>
<evidence type="ECO:0000256" key="1">
    <source>
        <dbReference type="ARBA" id="ARBA00043967"/>
    </source>
</evidence>
<dbReference type="InterPro" id="IPR000825">
    <property type="entry name" value="SUF_FeS_clus_asmbl_SufBD_core"/>
</dbReference>
<dbReference type="InterPro" id="IPR011542">
    <property type="entry name" value="SUF_FeS_clus_asmbl_SufD"/>
</dbReference>
<feature type="domain" description="SUF system FeS cluster assembly SufBD core" evidence="2">
    <location>
        <begin position="137"/>
        <end position="364"/>
    </location>
</feature>